<protein>
    <recommendedName>
        <fullName evidence="2">Response regulatory domain-containing protein</fullName>
    </recommendedName>
</protein>
<dbReference type="AlphaFoldDB" id="A0A3B0T8Z6"/>
<keyword evidence="1" id="KW-0597">Phosphoprotein</keyword>
<dbReference type="InterPro" id="IPR050595">
    <property type="entry name" value="Bact_response_regulator"/>
</dbReference>
<name>A0A3B0T8Z6_9ZZZZ</name>
<evidence type="ECO:0000313" key="3">
    <source>
        <dbReference type="EMBL" id="VAW08589.1"/>
    </source>
</evidence>
<accession>A0A3B0T8Z6</accession>
<organism evidence="3">
    <name type="scientific">hydrothermal vent metagenome</name>
    <dbReference type="NCBI Taxonomy" id="652676"/>
    <lineage>
        <taxon>unclassified sequences</taxon>
        <taxon>metagenomes</taxon>
        <taxon>ecological metagenomes</taxon>
    </lineage>
</organism>
<evidence type="ECO:0000256" key="1">
    <source>
        <dbReference type="ARBA" id="ARBA00022553"/>
    </source>
</evidence>
<dbReference type="PANTHER" id="PTHR44591">
    <property type="entry name" value="STRESS RESPONSE REGULATOR PROTEIN 1"/>
    <property type="match status" value="1"/>
</dbReference>
<dbReference type="InterPro" id="IPR011006">
    <property type="entry name" value="CheY-like_superfamily"/>
</dbReference>
<dbReference type="SUPFAM" id="SSF52172">
    <property type="entry name" value="CheY-like"/>
    <property type="match status" value="1"/>
</dbReference>
<dbReference type="PANTHER" id="PTHR44591:SF3">
    <property type="entry name" value="RESPONSE REGULATORY DOMAIN-CONTAINING PROTEIN"/>
    <property type="match status" value="1"/>
</dbReference>
<dbReference type="Gene3D" id="3.40.50.2300">
    <property type="match status" value="1"/>
</dbReference>
<gene>
    <name evidence="3" type="ORF">MNBD_ACTINO02-1247</name>
</gene>
<dbReference type="CDD" id="cd17574">
    <property type="entry name" value="REC_OmpR"/>
    <property type="match status" value="1"/>
</dbReference>
<dbReference type="GO" id="GO:0000160">
    <property type="term" value="P:phosphorelay signal transduction system"/>
    <property type="evidence" value="ECO:0007669"/>
    <property type="project" value="InterPro"/>
</dbReference>
<dbReference type="Pfam" id="PF00072">
    <property type="entry name" value="Response_reg"/>
    <property type="match status" value="1"/>
</dbReference>
<feature type="domain" description="Response regulatory" evidence="2">
    <location>
        <begin position="4"/>
        <end position="120"/>
    </location>
</feature>
<dbReference type="EMBL" id="UOEK01000474">
    <property type="protein sequence ID" value="VAW08589.1"/>
    <property type="molecule type" value="Genomic_DNA"/>
</dbReference>
<reference evidence="3" key="1">
    <citation type="submission" date="2018-06" db="EMBL/GenBank/DDBJ databases">
        <authorList>
            <person name="Zhirakovskaya E."/>
        </authorList>
    </citation>
    <scope>NUCLEOTIDE SEQUENCE</scope>
</reference>
<sequence>MQKRVLVVEDSQVIQRLIEVCLRPAGLDVEMRADGPSGLAAALELQPDLVILDVGLPGMDGWEVLAALRSDERGANLKVMVLTAHAQEEIRRRADSIGADAFLTKPFRPNDLREMAISLVGPNVMSRN</sequence>
<dbReference type="PROSITE" id="PS50110">
    <property type="entry name" value="RESPONSE_REGULATORY"/>
    <property type="match status" value="1"/>
</dbReference>
<evidence type="ECO:0000259" key="2">
    <source>
        <dbReference type="PROSITE" id="PS50110"/>
    </source>
</evidence>
<dbReference type="SMART" id="SM00448">
    <property type="entry name" value="REC"/>
    <property type="match status" value="1"/>
</dbReference>
<dbReference type="InterPro" id="IPR001789">
    <property type="entry name" value="Sig_transdc_resp-reg_receiver"/>
</dbReference>
<proteinExistence type="predicted"/>